<gene>
    <name evidence="1" type="ORF">WN51_13829</name>
</gene>
<proteinExistence type="predicted"/>
<name>A0A0N0U529_9HYME</name>
<dbReference type="AlphaFoldDB" id="A0A0N0U529"/>
<evidence type="ECO:0000313" key="1">
    <source>
        <dbReference type="EMBL" id="KOX73751.1"/>
    </source>
</evidence>
<evidence type="ECO:0000313" key="2">
    <source>
        <dbReference type="Proteomes" id="UP000053105"/>
    </source>
</evidence>
<reference evidence="1 2" key="1">
    <citation type="submission" date="2015-07" db="EMBL/GenBank/DDBJ databases">
        <title>The genome of Melipona quadrifasciata.</title>
        <authorList>
            <person name="Pan H."/>
            <person name="Kapheim K."/>
        </authorList>
    </citation>
    <scope>NUCLEOTIDE SEQUENCE [LARGE SCALE GENOMIC DNA]</scope>
    <source>
        <strain evidence="1">0111107301</strain>
        <tissue evidence="1">Whole body</tissue>
    </source>
</reference>
<keyword evidence="2" id="KW-1185">Reference proteome</keyword>
<accession>A0A0N0U529</accession>
<organism evidence="1 2">
    <name type="scientific">Melipona quadrifasciata</name>
    <dbReference type="NCBI Taxonomy" id="166423"/>
    <lineage>
        <taxon>Eukaryota</taxon>
        <taxon>Metazoa</taxon>
        <taxon>Ecdysozoa</taxon>
        <taxon>Arthropoda</taxon>
        <taxon>Hexapoda</taxon>
        <taxon>Insecta</taxon>
        <taxon>Pterygota</taxon>
        <taxon>Neoptera</taxon>
        <taxon>Endopterygota</taxon>
        <taxon>Hymenoptera</taxon>
        <taxon>Apocrita</taxon>
        <taxon>Aculeata</taxon>
        <taxon>Apoidea</taxon>
        <taxon>Anthophila</taxon>
        <taxon>Apidae</taxon>
        <taxon>Melipona</taxon>
    </lineage>
</organism>
<sequence>MRIRDKYLFNFHKFTFMQLHYETLVNIKVWKDDIYDINGQQDRRTELQYRKRTLSIEDYKLVIGSSSVNALKVNPKRFKL</sequence>
<protein>
    <submittedName>
        <fullName evidence="1">Uncharacterized protein</fullName>
    </submittedName>
</protein>
<dbReference type="Proteomes" id="UP000053105">
    <property type="component" value="Unassembled WGS sequence"/>
</dbReference>
<dbReference type="EMBL" id="KQ435794">
    <property type="protein sequence ID" value="KOX73751.1"/>
    <property type="molecule type" value="Genomic_DNA"/>
</dbReference>